<evidence type="ECO:0000313" key="1">
    <source>
        <dbReference type="EMBL" id="GKV49840.1"/>
    </source>
</evidence>
<reference evidence="1 2" key="1">
    <citation type="journal article" date="2021" name="Commun. Biol.">
        <title>The genome of Shorea leprosula (Dipterocarpaceae) highlights the ecological relevance of drought in aseasonal tropical rainforests.</title>
        <authorList>
            <person name="Ng K.K.S."/>
            <person name="Kobayashi M.J."/>
            <person name="Fawcett J.A."/>
            <person name="Hatakeyama M."/>
            <person name="Paape T."/>
            <person name="Ng C.H."/>
            <person name="Ang C.C."/>
            <person name="Tnah L.H."/>
            <person name="Lee C.T."/>
            <person name="Nishiyama T."/>
            <person name="Sese J."/>
            <person name="O'Brien M.J."/>
            <person name="Copetti D."/>
            <person name="Mohd Noor M.I."/>
            <person name="Ong R.C."/>
            <person name="Putra M."/>
            <person name="Sireger I.Z."/>
            <person name="Indrioko S."/>
            <person name="Kosugi Y."/>
            <person name="Izuno A."/>
            <person name="Isagi Y."/>
            <person name="Lee S.L."/>
            <person name="Shimizu K.K."/>
        </authorList>
    </citation>
    <scope>NUCLEOTIDE SEQUENCE [LARGE SCALE GENOMIC DNA]</scope>
    <source>
        <strain evidence="1">214</strain>
    </source>
</reference>
<keyword evidence="2" id="KW-1185">Reference proteome</keyword>
<evidence type="ECO:0000313" key="2">
    <source>
        <dbReference type="Proteomes" id="UP001054252"/>
    </source>
</evidence>
<dbReference type="Proteomes" id="UP001054252">
    <property type="component" value="Unassembled WGS sequence"/>
</dbReference>
<sequence length="151" mass="16955">MADLIILNEGQLRKLATVVYYREVVAIKNIQFGSEQERVKYLRDCRSNHESIMGLLDAGVGFQDGFQDDEIKDPIAHDVFSCVKSCVNSALQMVRNYTLRMNYLKKIKEHSNFLINGYTEEAGSEELGERSGSGDGSSAVQKCYVGVYQEA</sequence>
<proteinExistence type="predicted"/>
<protein>
    <submittedName>
        <fullName evidence="1">Uncharacterized protein</fullName>
    </submittedName>
</protein>
<dbReference type="AlphaFoldDB" id="A0AAV5MIW3"/>
<organism evidence="1 2">
    <name type="scientific">Rubroshorea leprosula</name>
    <dbReference type="NCBI Taxonomy" id="152421"/>
    <lineage>
        <taxon>Eukaryota</taxon>
        <taxon>Viridiplantae</taxon>
        <taxon>Streptophyta</taxon>
        <taxon>Embryophyta</taxon>
        <taxon>Tracheophyta</taxon>
        <taxon>Spermatophyta</taxon>
        <taxon>Magnoliopsida</taxon>
        <taxon>eudicotyledons</taxon>
        <taxon>Gunneridae</taxon>
        <taxon>Pentapetalae</taxon>
        <taxon>rosids</taxon>
        <taxon>malvids</taxon>
        <taxon>Malvales</taxon>
        <taxon>Dipterocarpaceae</taxon>
        <taxon>Rubroshorea</taxon>
    </lineage>
</organism>
<name>A0AAV5MIW3_9ROSI</name>
<dbReference type="EMBL" id="BPVZ01000322">
    <property type="protein sequence ID" value="GKV49840.1"/>
    <property type="molecule type" value="Genomic_DNA"/>
</dbReference>
<comment type="caution">
    <text evidence="1">The sequence shown here is derived from an EMBL/GenBank/DDBJ whole genome shotgun (WGS) entry which is preliminary data.</text>
</comment>
<accession>A0AAV5MIW3</accession>
<gene>
    <name evidence="1" type="ORF">SLEP1_g56567</name>
</gene>